<evidence type="ECO:0000313" key="7">
    <source>
        <dbReference type="EMBL" id="PNY11135.1"/>
    </source>
</evidence>
<organism evidence="7 8">
    <name type="scientific">Trifolium pratense</name>
    <name type="common">Red clover</name>
    <dbReference type="NCBI Taxonomy" id="57577"/>
    <lineage>
        <taxon>Eukaryota</taxon>
        <taxon>Viridiplantae</taxon>
        <taxon>Streptophyta</taxon>
        <taxon>Embryophyta</taxon>
        <taxon>Tracheophyta</taxon>
        <taxon>Spermatophyta</taxon>
        <taxon>Magnoliopsida</taxon>
        <taxon>eudicotyledons</taxon>
        <taxon>Gunneridae</taxon>
        <taxon>Pentapetalae</taxon>
        <taxon>rosids</taxon>
        <taxon>fabids</taxon>
        <taxon>Fabales</taxon>
        <taxon>Fabaceae</taxon>
        <taxon>Papilionoideae</taxon>
        <taxon>50 kb inversion clade</taxon>
        <taxon>NPAAA clade</taxon>
        <taxon>Hologalegina</taxon>
        <taxon>IRL clade</taxon>
        <taxon>Trifolieae</taxon>
        <taxon>Trifolium</taxon>
    </lineage>
</organism>
<feature type="domain" description="RNA polymerase N-terminal" evidence="6">
    <location>
        <begin position="224"/>
        <end position="512"/>
    </location>
</feature>
<evidence type="ECO:0000259" key="6">
    <source>
        <dbReference type="SMART" id="SM00663"/>
    </source>
</evidence>
<keyword evidence="3 5" id="KW-0548">Nucleotidyltransferase</keyword>
<protein>
    <recommendedName>
        <fullName evidence="5">DNA-directed RNA polymerase subunit</fullName>
        <ecNumber evidence="5">2.7.7.6</ecNumber>
    </recommendedName>
</protein>
<comment type="similarity">
    <text evidence="5">Belongs to the RNA polymerase beta' chain family.</text>
</comment>
<name>A0A2K3P766_TRIPR</name>
<dbReference type="GO" id="GO:0003899">
    <property type="term" value="F:DNA-directed RNA polymerase activity"/>
    <property type="evidence" value="ECO:0007669"/>
    <property type="project" value="UniProtKB-EC"/>
</dbReference>
<reference evidence="7 8" key="2">
    <citation type="journal article" date="2017" name="Front. Plant Sci.">
        <title>Gene Classification and Mining of Molecular Markers Useful in Red Clover (Trifolium pratense) Breeding.</title>
        <authorList>
            <person name="Istvanek J."/>
            <person name="Dluhosova J."/>
            <person name="Dluhos P."/>
            <person name="Patkova L."/>
            <person name="Nedelnik J."/>
            <person name="Repkova J."/>
        </authorList>
    </citation>
    <scope>NUCLEOTIDE SEQUENCE [LARGE SCALE GENOMIC DNA]</scope>
    <source>
        <strain evidence="8">cv. Tatra</strain>
        <tissue evidence="7">Young leaves</tissue>
    </source>
</reference>
<evidence type="ECO:0000256" key="4">
    <source>
        <dbReference type="ARBA" id="ARBA00023163"/>
    </source>
</evidence>
<dbReference type="Pfam" id="PF04997">
    <property type="entry name" value="RNA_pol_Rpb1_1"/>
    <property type="match status" value="1"/>
</dbReference>
<dbReference type="GO" id="GO:0006351">
    <property type="term" value="P:DNA-templated transcription"/>
    <property type="evidence" value="ECO:0007669"/>
    <property type="project" value="InterPro"/>
</dbReference>
<comment type="caution">
    <text evidence="7">The sequence shown here is derived from an EMBL/GenBank/DDBJ whole genome shotgun (WGS) entry which is preliminary data.</text>
</comment>
<accession>A0A2K3P766</accession>
<dbReference type="PANTHER" id="PTHR19376">
    <property type="entry name" value="DNA-DIRECTED RNA POLYMERASE"/>
    <property type="match status" value="1"/>
</dbReference>
<dbReference type="InterPro" id="IPR045867">
    <property type="entry name" value="DNA-dir_RpoC_beta_prime"/>
</dbReference>
<dbReference type="PANTHER" id="PTHR19376:SF36">
    <property type="entry name" value="DNA-DIRECTED RNA POLYMERASE IV SUBUNIT 1"/>
    <property type="match status" value="1"/>
</dbReference>
<evidence type="ECO:0000256" key="5">
    <source>
        <dbReference type="RuleBase" id="RU004279"/>
    </source>
</evidence>
<dbReference type="EC" id="2.7.7.6" evidence="5"/>
<feature type="non-terminal residue" evidence="7">
    <location>
        <position position="512"/>
    </location>
</feature>
<dbReference type="SUPFAM" id="SSF64484">
    <property type="entry name" value="beta and beta-prime subunits of DNA dependent RNA-polymerase"/>
    <property type="match status" value="1"/>
</dbReference>
<dbReference type="EMBL" id="ASHM01004326">
    <property type="protein sequence ID" value="PNY11135.1"/>
    <property type="molecule type" value="Genomic_DNA"/>
</dbReference>
<keyword evidence="2 5" id="KW-0808">Transferase</keyword>
<dbReference type="STRING" id="57577.A0A2K3P766"/>
<dbReference type="GO" id="GO:0000428">
    <property type="term" value="C:DNA-directed RNA polymerase complex"/>
    <property type="evidence" value="ECO:0007669"/>
    <property type="project" value="UniProtKB-KW"/>
</dbReference>
<comment type="catalytic activity">
    <reaction evidence="5">
        <text>RNA(n) + a ribonucleoside 5'-triphosphate = RNA(n+1) + diphosphate</text>
        <dbReference type="Rhea" id="RHEA:21248"/>
        <dbReference type="Rhea" id="RHEA-COMP:14527"/>
        <dbReference type="Rhea" id="RHEA-COMP:17342"/>
        <dbReference type="ChEBI" id="CHEBI:33019"/>
        <dbReference type="ChEBI" id="CHEBI:61557"/>
        <dbReference type="ChEBI" id="CHEBI:140395"/>
        <dbReference type="EC" id="2.7.7.6"/>
    </reaction>
</comment>
<gene>
    <name evidence="7" type="ORF">L195_g007734</name>
</gene>
<dbReference type="GO" id="GO:0003677">
    <property type="term" value="F:DNA binding"/>
    <property type="evidence" value="ECO:0007669"/>
    <property type="project" value="InterPro"/>
</dbReference>
<keyword evidence="1 5" id="KW-0240">DNA-directed RNA polymerase</keyword>
<dbReference type="AlphaFoldDB" id="A0A2K3P766"/>
<sequence length="512" mass="57446">MNDQDLTTEHNVPPGRIKAIKFDVLTGEDIEKISTLEINAPGQVTCSDLGLPNSSYVCTTCGSHDRKSCDGHFGSIKFPFTILHPYFMAEIAEILQKICPACKSIRHELRIKRAKSLLGFNNQPRGCKYCSGNGMGRYPAMKFRVSSNDFFRRTAIIVEVNDISLNKKRNLGRGLPADYWDFILGDAQQDENHVNRRVLSPVQVENLLSGVDPNFIEKFIPSMDLVGLSCFLVAPNCHRVTEVAHRMCGGYPLSFDNRTRACKKLVDFRGTANELSARVLDCLRFSKASFSAVSYFIFPTSHLVKIILVAYVFTFKMQINPDRTPINIFTELQQRRVGENACNSSGLRWMKDVVLGKRNDCSFRTVVVGDPDLELCEIGIPCQIAEGLQVSECVNRQNKQNLLYCCELRLLEKGQINVRRKGNPVVLYKKEDLQIGDIFYRPLVDGDTVLINRPPSIHQHSMIAFTVRVLPITSVVSINPLCCSPLCGDFDGDCLHGYIPQSVGARVELNEL</sequence>
<reference evidence="7 8" key="1">
    <citation type="journal article" date="2014" name="Am. J. Bot.">
        <title>Genome assembly and annotation for red clover (Trifolium pratense; Fabaceae).</title>
        <authorList>
            <person name="Istvanek J."/>
            <person name="Jaros M."/>
            <person name="Krenek A."/>
            <person name="Repkova J."/>
        </authorList>
    </citation>
    <scope>NUCLEOTIDE SEQUENCE [LARGE SCALE GENOMIC DNA]</scope>
    <source>
        <strain evidence="8">cv. Tatra</strain>
        <tissue evidence="7">Young leaves</tissue>
    </source>
</reference>
<evidence type="ECO:0000256" key="3">
    <source>
        <dbReference type="ARBA" id="ARBA00022695"/>
    </source>
</evidence>
<proteinExistence type="inferred from homology"/>
<evidence type="ECO:0000313" key="8">
    <source>
        <dbReference type="Proteomes" id="UP000236291"/>
    </source>
</evidence>
<dbReference type="InterPro" id="IPR044893">
    <property type="entry name" value="RNA_pol_Rpb1_clamp_domain"/>
</dbReference>
<dbReference type="Gene3D" id="4.10.860.120">
    <property type="entry name" value="RNA polymerase II, clamp domain"/>
    <property type="match status" value="1"/>
</dbReference>
<dbReference type="Gene3D" id="2.40.40.20">
    <property type="match status" value="1"/>
</dbReference>
<keyword evidence="4 5" id="KW-0804">Transcription</keyword>
<dbReference type="Gene3D" id="3.30.1490.180">
    <property type="entry name" value="RNA polymerase ii"/>
    <property type="match status" value="1"/>
</dbReference>
<comment type="function">
    <text evidence="5">DNA-dependent RNA polymerase catalyzes the transcription of DNA into RNA using the four ribonucleoside triphosphates as substrates.</text>
</comment>
<dbReference type="SMART" id="SM00663">
    <property type="entry name" value="RPOLA_N"/>
    <property type="match status" value="1"/>
</dbReference>
<dbReference type="InterPro" id="IPR006592">
    <property type="entry name" value="RNA_pol_N"/>
</dbReference>
<dbReference type="Pfam" id="PF00623">
    <property type="entry name" value="RNA_pol_Rpb1_2"/>
    <property type="match status" value="1"/>
</dbReference>
<dbReference type="ExpressionAtlas" id="A0A2K3P766">
    <property type="expression patterns" value="baseline"/>
</dbReference>
<dbReference type="InterPro" id="IPR000722">
    <property type="entry name" value="RNA_pol_asu"/>
</dbReference>
<evidence type="ECO:0000256" key="2">
    <source>
        <dbReference type="ARBA" id="ARBA00022679"/>
    </source>
</evidence>
<evidence type="ECO:0000256" key="1">
    <source>
        <dbReference type="ARBA" id="ARBA00022478"/>
    </source>
</evidence>
<dbReference type="InterPro" id="IPR007080">
    <property type="entry name" value="RNA_pol_Rpb1_1"/>
</dbReference>
<dbReference type="Proteomes" id="UP000236291">
    <property type="component" value="Unassembled WGS sequence"/>
</dbReference>